<dbReference type="GO" id="GO:0009306">
    <property type="term" value="P:protein secretion"/>
    <property type="evidence" value="ECO:0007669"/>
    <property type="project" value="UniProtKB-UniRule"/>
</dbReference>
<evidence type="ECO:0000256" key="1">
    <source>
        <dbReference type="ARBA" id="ARBA00004370"/>
    </source>
</evidence>
<dbReference type="GO" id="GO:0031676">
    <property type="term" value="C:plasma membrane-derived thylakoid membrane"/>
    <property type="evidence" value="ECO:0007669"/>
    <property type="project" value="UniProtKB-SubCell"/>
</dbReference>
<dbReference type="AlphaFoldDB" id="A0A6M8B5Q7"/>
<dbReference type="InterPro" id="IPR001901">
    <property type="entry name" value="Translocase_SecE/Sec61-g"/>
</dbReference>
<comment type="subcellular location">
    <subcellularLocation>
        <location evidence="9">Cell inner membrane</location>
        <topology evidence="9">Single-pass membrane protein</topology>
    </subcellularLocation>
    <subcellularLocation>
        <location evidence="9">Cellular thylakoid membrane</location>
        <topology evidence="9">Single-pass membrane protein</topology>
    </subcellularLocation>
    <subcellularLocation>
        <location evidence="1">Membrane</location>
    </subcellularLocation>
</comment>
<evidence type="ECO:0000256" key="2">
    <source>
        <dbReference type="ARBA" id="ARBA00022448"/>
    </source>
</evidence>
<keyword evidence="9" id="KW-0793">Thylakoid</keyword>
<keyword evidence="3 9" id="KW-1003">Cell membrane</keyword>
<dbReference type="PANTHER" id="PTHR33910">
    <property type="entry name" value="PROTEIN TRANSLOCASE SUBUNIT SECE"/>
    <property type="match status" value="1"/>
</dbReference>
<dbReference type="NCBIfam" id="TIGR00964">
    <property type="entry name" value="secE_bact"/>
    <property type="match status" value="1"/>
</dbReference>
<dbReference type="Pfam" id="PF00584">
    <property type="entry name" value="SecE"/>
    <property type="match status" value="1"/>
</dbReference>
<name>A0A6M8B5Q7_9CYAN</name>
<dbReference type="GO" id="GO:0008320">
    <property type="term" value="F:protein transmembrane transporter activity"/>
    <property type="evidence" value="ECO:0007669"/>
    <property type="project" value="UniProtKB-UniRule"/>
</dbReference>
<evidence type="ECO:0000313" key="10">
    <source>
        <dbReference type="EMBL" id="QKD81432.1"/>
    </source>
</evidence>
<evidence type="ECO:0000256" key="4">
    <source>
        <dbReference type="ARBA" id="ARBA00022692"/>
    </source>
</evidence>
<dbReference type="KEGG" id="theu:HPC62_03885"/>
<dbReference type="GO" id="GO:0043952">
    <property type="term" value="P:protein transport by the Sec complex"/>
    <property type="evidence" value="ECO:0007669"/>
    <property type="project" value="UniProtKB-UniRule"/>
</dbReference>
<protein>
    <recommendedName>
        <fullName evidence="9">Protein translocase subunit SecE</fullName>
    </recommendedName>
</protein>
<evidence type="ECO:0000256" key="3">
    <source>
        <dbReference type="ARBA" id="ARBA00022475"/>
    </source>
</evidence>
<keyword evidence="9" id="KW-0997">Cell inner membrane</keyword>
<dbReference type="PANTHER" id="PTHR33910:SF1">
    <property type="entry name" value="PROTEIN TRANSLOCASE SUBUNIT SECE"/>
    <property type="match status" value="1"/>
</dbReference>
<comment type="similarity">
    <text evidence="9">Belongs to the SecE/SEC61-gamma family.</text>
</comment>
<proteinExistence type="inferred from homology"/>
<organism evidence="10 11">
    <name type="scientific">Thermoleptolyngbya sichuanensis A183</name>
    <dbReference type="NCBI Taxonomy" id="2737172"/>
    <lineage>
        <taxon>Bacteria</taxon>
        <taxon>Bacillati</taxon>
        <taxon>Cyanobacteriota</taxon>
        <taxon>Cyanophyceae</taxon>
        <taxon>Oculatellales</taxon>
        <taxon>Oculatellaceae</taxon>
        <taxon>Thermoleptolyngbya</taxon>
        <taxon>Thermoleptolyngbya sichuanensis</taxon>
    </lineage>
</organism>
<keyword evidence="6 9" id="KW-1133">Transmembrane helix</keyword>
<comment type="function">
    <text evidence="9">Essential subunit of the Sec protein translocation channel SecYEG. Clamps together the 2 halves of SecY. May contact the channel plug during translocation.</text>
</comment>
<keyword evidence="11" id="KW-1185">Reference proteome</keyword>
<gene>
    <name evidence="9 10" type="primary">secE</name>
    <name evidence="10" type="ORF">HPC62_03885</name>
</gene>
<keyword evidence="4 9" id="KW-0812">Transmembrane</keyword>
<evidence type="ECO:0000256" key="7">
    <source>
        <dbReference type="ARBA" id="ARBA00023010"/>
    </source>
</evidence>
<evidence type="ECO:0000256" key="6">
    <source>
        <dbReference type="ARBA" id="ARBA00022989"/>
    </source>
</evidence>
<dbReference type="GO" id="GO:0065002">
    <property type="term" value="P:intracellular protein transmembrane transport"/>
    <property type="evidence" value="ECO:0007669"/>
    <property type="project" value="UniProtKB-UniRule"/>
</dbReference>
<dbReference type="HAMAP" id="MF_00422">
    <property type="entry name" value="SecE"/>
    <property type="match status" value="1"/>
</dbReference>
<comment type="subunit">
    <text evidence="9">Component of the Sec protein translocase complex. Heterotrimer consisting of SecY, SecE and SecG subunits. The heterotrimers can form oligomers, although 1 heterotrimer is thought to be able to translocate proteins. Interacts with the ribosome. Interacts with SecDF, and other proteins may be involved. Interacts with SecA.</text>
</comment>
<keyword evidence="5 9" id="KW-0653">Protein transport</keyword>
<evidence type="ECO:0000313" key="11">
    <source>
        <dbReference type="Proteomes" id="UP000505210"/>
    </source>
</evidence>
<dbReference type="InterPro" id="IPR038379">
    <property type="entry name" value="SecE_sf"/>
</dbReference>
<evidence type="ECO:0000256" key="5">
    <source>
        <dbReference type="ARBA" id="ARBA00022927"/>
    </source>
</evidence>
<dbReference type="PROSITE" id="PS01067">
    <property type="entry name" value="SECE_SEC61G"/>
    <property type="match status" value="1"/>
</dbReference>
<reference evidence="10 11" key="1">
    <citation type="submission" date="2020-05" db="EMBL/GenBank/DDBJ databases">
        <title>Complete genome sequence of of a novel Thermoleptolyngbya strain isolated from hot springs of Ganzi, Sichuan China.</title>
        <authorList>
            <person name="Tang J."/>
            <person name="Daroch M."/>
            <person name="Li L."/>
            <person name="Waleron K."/>
            <person name="Waleron M."/>
            <person name="Waleron M."/>
        </authorList>
    </citation>
    <scope>NUCLEOTIDE SEQUENCE [LARGE SCALE GENOMIC DNA]</scope>
    <source>
        <strain evidence="10 11">PKUAC-SCTA183</strain>
    </source>
</reference>
<feature type="transmembrane region" description="Helical" evidence="9">
    <location>
        <begin position="80"/>
        <end position="104"/>
    </location>
</feature>
<dbReference type="InterPro" id="IPR005807">
    <property type="entry name" value="SecE_bac"/>
</dbReference>
<dbReference type="Proteomes" id="UP000505210">
    <property type="component" value="Chromosome"/>
</dbReference>
<dbReference type="Gene3D" id="1.20.5.1030">
    <property type="entry name" value="Preprotein translocase secy subunit"/>
    <property type="match status" value="1"/>
</dbReference>
<evidence type="ECO:0000256" key="9">
    <source>
        <dbReference type="HAMAP-Rule" id="MF_00422"/>
    </source>
</evidence>
<evidence type="ECO:0000256" key="8">
    <source>
        <dbReference type="ARBA" id="ARBA00023136"/>
    </source>
</evidence>
<keyword evidence="7 9" id="KW-0811">Translocation</keyword>
<sequence length="108" mass="12034">MRVFLHLFPVQARSVIVAEKKEETAQDVVKSAETKPAKGADSKAIAEKSGFNISEFLKGTKEELDKVVWPSRQQLVSESLAVILMVTLSATIIYLFDNFFIWAAGKVF</sequence>
<keyword evidence="8 9" id="KW-0472">Membrane</keyword>
<dbReference type="EMBL" id="CP053661">
    <property type="protein sequence ID" value="QKD81432.1"/>
    <property type="molecule type" value="Genomic_DNA"/>
</dbReference>
<accession>A0A6M8B5Q7</accession>
<keyword evidence="2 9" id="KW-0813">Transport</keyword>
<dbReference type="GO" id="GO:0006605">
    <property type="term" value="P:protein targeting"/>
    <property type="evidence" value="ECO:0007669"/>
    <property type="project" value="UniProtKB-UniRule"/>
</dbReference>